<dbReference type="AlphaFoldDB" id="A0A8H6R6D6"/>
<dbReference type="EMBL" id="JABCIY010000337">
    <property type="protein sequence ID" value="KAF7185426.1"/>
    <property type="molecule type" value="Genomic_DNA"/>
</dbReference>
<proteinExistence type="predicted"/>
<gene>
    <name evidence="2" type="ORF">HII31_13273</name>
</gene>
<keyword evidence="3" id="KW-1185">Reference proteome</keyword>
<evidence type="ECO:0000256" key="1">
    <source>
        <dbReference type="SAM" id="MobiDB-lite"/>
    </source>
</evidence>
<organism evidence="2 3">
    <name type="scientific">Pseudocercospora fuligena</name>
    <dbReference type="NCBI Taxonomy" id="685502"/>
    <lineage>
        <taxon>Eukaryota</taxon>
        <taxon>Fungi</taxon>
        <taxon>Dikarya</taxon>
        <taxon>Ascomycota</taxon>
        <taxon>Pezizomycotina</taxon>
        <taxon>Dothideomycetes</taxon>
        <taxon>Dothideomycetidae</taxon>
        <taxon>Mycosphaerellales</taxon>
        <taxon>Mycosphaerellaceae</taxon>
        <taxon>Pseudocercospora</taxon>
    </lineage>
</organism>
<name>A0A8H6R6D6_9PEZI</name>
<evidence type="ECO:0000313" key="2">
    <source>
        <dbReference type="EMBL" id="KAF7185426.1"/>
    </source>
</evidence>
<reference evidence="2" key="1">
    <citation type="submission" date="2020-04" db="EMBL/GenBank/DDBJ databases">
        <title>Draft genome resource of the tomato pathogen Pseudocercospora fuligena.</title>
        <authorList>
            <person name="Zaccaron A."/>
        </authorList>
    </citation>
    <scope>NUCLEOTIDE SEQUENCE</scope>
    <source>
        <strain evidence="2">PF001</strain>
    </source>
</reference>
<evidence type="ECO:0000313" key="3">
    <source>
        <dbReference type="Proteomes" id="UP000660729"/>
    </source>
</evidence>
<dbReference type="OrthoDB" id="5302289at2759"/>
<feature type="region of interest" description="Disordered" evidence="1">
    <location>
        <begin position="9"/>
        <end position="28"/>
    </location>
</feature>
<protein>
    <submittedName>
        <fullName evidence="2">Uncharacterized protein</fullName>
    </submittedName>
</protein>
<dbReference type="Proteomes" id="UP000660729">
    <property type="component" value="Unassembled WGS sequence"/>
</dbReference>
<accession>A0A8H6R6D6</accession>
<comment type="caution">
    <text evidence="2">The sequence shown here is derived from an EMBL/GenBank/DDBJ whole genome shotgun (WGS) entry which is preliminary data.</text>
</comment>
<sequence length="138" mass="15315">MHIQSTFIVPFSPYPSPPSQASSDTSYQHSDEDFFNMGANTNPGTAVNVDGIGELNYQRAIDIARNSEGELDGRVSAYLETAISDIWTRINTSPDTYLMTQDEFAVFNFYRGRFKGEVAETAVARYWTNTYGSASATI</sequence>